<gene>
    <name evidence="1" type="ORF">A0O34_16435</name>
</gene>
<evidence type="ECO:0000313" key="2">
    <source>
        <dbReference type="Proteomes" id="UP000077824"/>
    </source>
</evidence>
<name>A0A172XYI9_9FLAO</name>
<dbReference type="KEGG" id="chh:A0O34_16435"/>
<protein>
    <submittedName>
        <fullName evidence="1">Uncharacterized protein</fullName>
    </submittedName>
</protein>
<dbReference type="OrthoDB" id="1261245at2"/>
<dbReference type="Proteomes" id="UP000077824">
    <property type="component" value="Chromosome"/>
</dbReference>
<keyword evidence="2" id="KW-1185">Reference proteome</keyword>
<sequence length="199" mass="23405">MKKSILFLALVYFNLLFSQKEEKFQEIYFPVKYVLKSSKDTIKTKILNIGFYTNEEFSPATYIKQMTVLDPSGKKIKVNEDDVRYMEVVDLKKVKRKFINGKSLFSKDMGLLQVKYNGKKTAWYKKSSYSGPIYTYETNDTDYILFRKDKSVIEMHLKMRGSITQLKEKLYGYPDLSALVDVVIEDKDILNILKLYDKK</sequence>
<dbReference type="AlphaFoldDB" id="A0A172XYI9"/>
<organism evidence="1 2">
    <name type="scientific">Chryseobacterium glaciei</name>
    <dbReference type="NCBI Taxonomy" id="1685010"/>
    <lineage>
        <taxon>Bacteria</taxon>
        <taxon>Pseudomonadati</taxon>
        <taxon>Bacteroidota</taxon>
        <taxon>Flavobacteriia</taxon>
        <taxon>Flavobacteriales</taxon>
        <taxon>Weeksellaceae</taxon>
        <taxon>Chryseobacterium group</taxon>
        <taxon>Chryseobacterium</taxon>
    </lineage>
</organism>
<evidence type="ECO:0000313" key="1">
    <source>
        <dbReference type="EMBL" id="ANF52001.1"/>
    </source>
</evidence>
<accession>A0A172XYI9</accession>
<dbReference type="RefSeq" id="WP_066756985.1">
    <property type="nucleotide sequence ID" value="NZ_CP015199.1"/>
</dbReference>
<dbReference type="EMBL" id="CP015199">
    <property type="protein sequence ID" value="ANF52001.1"/>
    <property type="molecule type" value="Genomic_DNA"/>
</dbReference>
<dbReference type="STRING" id="1685010.A0O34_16435"/>
<proteinExistence type="predicted"/>
<reference evidence="1 2" key="1">
    <citation type="submission" date="2016-04" db="EMBL/GenBank/DDBJ databases">
        <title>Complete Genome Sequence of Chryseobacterium sp. IHBB 10212.</title>
        <authorList>
            <person name="Pal M."/>
            <person name="Swarnkar M.K."/>
            <person name="Kaushal K."/>
            <person name="Chhibber S."/>
            <person name="Singh A.K."/>
            <person name="Gulati A."/>
        </authorList>
    </citation>
    <scope>NUCLEOTIDE SEQUENCE [LARGE SCALE GENOMIC DNA]</scope>
    <source>
        <strain evidence="1 2">IHBB 10212</strain>
    </source>
</reference>